<evidence type="ECO:0000259" key="1">
    <source>
        <dbReference type="Pfam" id="PF10137"/>
    </source>
</evidence>
<dbReference type="OrthoDB" id="4339143at2"/>
<keyword evidence="3" id="KW-1185">Reference proteome</keyword>
<gene>
    <name evidence="2" type="ORF">SAMN05443668_110181</name>
</gene>
<dbReference type="AlphaFoldDB" id="A0A1M7RDS6"/>
<protein>
    <submittedName>
        <fullName evidence="2">Predicted nucleotide-binding protein containing TIR-like domain-containing protein</fullName>
    </submittedName>
</protein>
<dbReference type="GO" id="GO:0050135">
    <property type="term" value="F:NADP+ nucleosidase activity"/>
    <property type="evidence" value="ECO:0007669"/>
    <property type="project" value="InterPro"/>
</dbReference>
<reference evidence="2 3" key="1">
    <citation type="submission" date="2016-11" db="EMBL/GenBank/DDBJ databases">
        <authorList>
            <person name="Jaros S."/>
            <person name="Januszkiewicz K."/>
            <person name="Wedrychowicz H."/>
        </authorList>
    </citation>
    <scope>NUCLEOTIDE SEQUENCE [LARGE SCALE GENOMIC DNA]</scope>
    <source>
        <strain evidence="2 3">DSM 46144</strain>
    </source>
</reference>
<dbReference type="InterPro" id="IPR019302">
    <property type="entry name" value="CAP12/PCTIR_TIR_dom"/>
</dbReference>
<evidence type="ECO:0000313" key="2">
    <source>
        <dbReference type="EMBL" id="SHN44366.1"/>
    </source>
</evidence>
<dbReference type="EMBL" id="FRCS01000010">
    <property type="protein sequence ID" value="SHN44366.1"/>
    <property type="molecule type" value="Genomic_DNA"/>
</dbReference>
<evidence type="ECO:0000313" key="3">
    <source>
        <dbReference type="Proteomes" id="UP000184440"/>
    </source>
</evidence>
<organism evidence="2 3">
    <name type="scientific">Cryptosporangium aurantiacum</name>
    <dbReference type="NCBI Taxonomy" id="134849"/>
    <lineage>
        <taxon>Bacteria</taxon>
        <taxon>Bacillati</taxon>
        <taxon>Actinomycetota</taxon>
        <taxon>Actinomycetes</taxon>
        <taxon>Cryptosporangiales</taxon>
        <taxon>Cryptosporangiaceae</taxon>
        <taxon>Cryptosporangium</taxon>
    </lineage>
</organism>
<feature type="domain" description="CD-NTase-associated protein 12/Pycsar effector protein TIR" evidence="1">
    <location>
        <begin position="5"/>
        <end position="116"/>
    </location>
</feature>
<proteinExistence type="predicted"/>
<sequence>MASLEGDDLARAAQINLDDDCEVATWRQAPSALSQIIIGHIEDWLRKSDFCLIIMTADDQVRSRGRQMAAMRNNLLLEIGMSIGIVGRERTILLCDRNNPPVLPTDLGGITVVTFAAHSNGNYAAALGAPCSIIRSHLLRLGPREVH</sequence>
<accession>A0A1M7RDS6</accession>
<name>A0A1M7RDS6_9ACTN</name>
<dbReference type="Proteomes" id="UP000184440">
    <property type="component" value="Unassembled WGS sequence"/>
</dbReference>
<dbReference type="STRING" id="134849.SAMN05443668_110181"/>
<dbReference type="RefSeq" id="WP_073261289.1">
    <property type="nucleotide sequence ID" value="NZ_FRCS01000010.1"/>
</dbReference>
<dbReference type="Pfam" id="PF10137">
    <property type="entry name" value="CAP12-PCTIR_TIR"/>
    <property type="match status" value="1"/>
</dbReference>